<dbReference type="Pfam" id="PF06384">
    <property type="entry name" value="ICAT"/>
    <property type="match status" value="1"/>
</dbReference>
<dbReference type="OrthoDB" id="10262856at2759"/>
<keyword evidence="2" id="KW-0175">Coiled coil</keyword>
<dbReference type="PANTHER" id="PTHR16505">
    <property type="entry name" value="PROTEIN LZIC"/>
    <property type="match status" value="1"/>
</dbReference>
<dbReference type="RefSeq" id="XP_001417325.1">
    <property type="nucleotide sequence ID" value="XM_001417288.1"/>
</dbReference>
<proteinExistence type="inferred from homology"/>
<dbReference type="InterPro" id="IPR036911">
    <property type="entry name" value="ICAT_sf"/>
</dbReference>
<dbReference type="HOGENOM" id="CLU_091171_0_0_1"/>
<evidence type="ECO:0000313" key="5">
    <source>
        <dbReference type="Proteomes" id="UP000001568"/>
    </source>
</evidence>
<dbReference type="InterPro" id="IPR009428">
    <property type="entry name" value="ICAT_dom"/>
</dbReference>
<feature type="domain" description="Beta-catenin-interacting ICAT" evidence="3">
    <location>
        <begin position="108"/>
        <end position="157"/>
    </location>
</feature>
<dbReference type="EMBL" id="CP000584">
    <property type="protein sequence ID" value="ABO95618.1"/>
    <property type="molecule type" value="Genomic_DNA"/>
</dbReference>
<feature type="coiled-coil region" evidence="2">
    <location>
        <begin position="6"/>
        <end position="33"/>
    </location>
</feature>
<dbReference type="Gene3D" id="1.10.10.490">
    <property type="entry name" value="Beta-catenin-interacting ICAT"/>
    <property type="match status" value="1"/>
</dbReference>
<comment type="similarity">
    <text evidence="1">Belongs to the CTNNBIP1 family.</text>
</comment>
<name>A4RWF9_OSTLU</name>
<evidence type="ECO:0000256" key="2">
    <source>
        <dbReference type="SAM" id="Coils"/>
    </source>
</evidence>
<sequence length="157" mass="17535">DTASLVANARQQIARLLTQLADLEDAREEFDDDEYAETKAATLTQLDAFKTSLQRMTTGDVTLEDELATVKAATKAAIASAFRTPEVLKMFALRQPDELRERMQRAARDVMLGKMSAERGEVIRVEALTALKKLGSELEAEELEFLRAHMTRGLTDF</sequence>
<dbReference type="GO" id="GO:0008013">
    <property type="term" value="F:beta-catenin binding"/>
    <property type="evidence" value="ECO:0007669"/>
    <property type="project" value="InterPro"/>
</dbReference>
<organism evidence="4 5">
    <name type="scientific">Ostreococcus lucimarinus (strain CCE9901)</name>
    <dbReference type="NCBI Taxonomy" id="436017"/>
    <lineage>
        <taxon>Eukaryota</taxon>
        <taxon>Viridiplantae</taxon>
        <taxon>Chlorophyta</taxon>
        <taxon>Mamiellophyceae</taxon>
        <taxon>Mamiellales</taxon>
        <taxon>Bathycoccaceae</taxon>
        <taxon>Ostreococcus</taxon>
    </lineage>
</organism>
<feature type="non-terminal residue" evidence="4">
    <location>
        <position position="157"/>
    </location>
</feature>
<dbReference type="Gramene" id="ABO95618">
    <property type="protein sequence ID" value="ABO95618"/>
    <property type="gene ID" value="OSTLU_8270"/>
</dbReference>
<dbReference type="KEGG" id="olu:OSTLU_8270"/>
<dbReference type="AlphaFoldDB" id="A4RWF9"/>
<feature type="non-terminal residue" evidence="4">
    <location>
        <position position="1"/>
    </location>
</feature>
<dbReference type="eggNOG" id="ENOG502QPUB">
    <property type="taxonomic scope" value="Eukaryota"/>
</dbReference>
<dbReference type="SUPFAM" id="SSF81730">
    <property type="entry name" value="beta-catenin-interacting protein ICAT"/>
    <property type="match status" value="1"/>
</dbReference>
<keyword evidence="5" id="KW-1185">Reference proteome</keyword>
<protein>
    <recommendedName>
        <fullName evidence="3">Beta-catenin-interacting ICAT domain-containing protein</fullName>
    </recommendedName>
</protein>
<dbReference type="OMA" id="TKMMAGN"/>
<gene>
    <name evidence="4" type="ORF">OSTLU_8270</name>
</gene>
<reference evidence="4 5" key="1">
    <citation type="journal article" date="2007" name="Proc. Natl. Acad. Sci. U.S.A.">
        <title>The tiny eukaryote Ostreococcus provides genomic insights into the paradox of plankton speciation.</title>
        <authorList>
            <person name="Palenik B."/>
            <person name="Grimwood J."/>
            <person name="Aerts A."/>
            <person name="Rouze P."/>
            <person name="Salamov A."/>
            <person name="Putnam N."/>
            <person name="Dupont C."/>
            <person name="Jorgensen R."/>
            <person name="Derelle E."/>
            <person name="Rombauts S."/>
            <person name="Zhou K."/>
            <person name="Otillar R."/>
            <person name="Merchant S.S."/>
            <person name="Podell S."/>
            <person name="Gaasterland T."/>
            <person name="Napoli C."/>
            <person name="Gendler K."/>
            <person name="Manuell A."/>
            <person name="Tai V."/>
            <person name="Vallon O."/>
            <person name="Piganeau G."/>
            <person name="Jancek S."/>
            <person name="Heijde M."/>
            <person name="Jabbari K."/>
            <person name="Bowler C."/>
            <person name="Lohr M."/>
            <person name="Robbens S."/>
            <person name="Werner G."/>
            <person name="Dubchak I."/>
            <person name="Pazour G.J."/>
            <person name="Ren Q."/>
            <person name="Paulsen I."/>
            <person name="Delwiche C."/>
            <person name="Schmutz J."/>
            <person name="Rokhsar D."/>
            <person name="Van de Peer Y."/>
            <person name="Moreau H."/>
            <person name="Grigoriev I.V."/>
        </authorList>
    </citation>
    <scope>NUCLEOTIDE SEQUENCE [LARGE SCALE GENOMIC DNA]</scope>
    <source>
        <strain evidence="4 5">CCE9901</strain>
    </source>
</reference>
<dbReference type="Proteomes" id="UP000001568">
    <property type="component" value="Chromosome 4"/>
</dbReference>
<accession>A4RWF9</accession>
<evidence type="ECO:0000313" key="4">
    <source>
        <dbReference type="EMBL" id="ABO95618.1"/>
    </source>
</evidence>
<dbReference type="InterPro" id="IPR040065">
    <property type="entry name" value="LZIC"/>
</dbReference>
<dbReference type="PANTHER" id="PTHR16505:SF8">
    <property type="entry name" value="PROTEIN LZIC"/>
    <property type="match status" value="1"/>
</dbReference>
<evidence type="ECO:0000259" key="3">
    <source>
        <dbReference type="Pfam" id="PF06384"/>
    </source>
</evidence>
<evidence type="ECO:0000256" key="1">
    <source>
        <dbReference type="ARBA" id="ARBA00006505"/>
    </source>
</evidence>
<dbReference type="STRING" id="436017.A4RWF9"/>
<dbReference type="GeneID" id="5001521"/>